<feature type="domain" description="AraC effector-binding" evidence="1">
    <location>
        <begin position="2"/>
        <end position="159"/>
    </location>
</feature>
<dbReference type="Pfam" id="PF14526">
    <property type="entry name" value="Cass2"/>
    <property type="match status" value="1"/>
</dbReference>
<sequence>MMTYSIEHKTAFTILGFGRTVQYGEGADKFAQITRQKQQLWNDVNADGRLKQLTDLAPDSHLFAVNEAYQNEMWYYAGVESNAEAPENARAISFPDSQYLVVTGAAENPGQLFAMLEGEAFGKALGEIGDYAYVGGPNAAVTLGEAEGKVTGEMWIPVQKH</sequence>
<dbReference type="InterPro" id="IPR011256">
    <property type="entry name" value="Reg_factor_effector_dom_sf"/>
</dbReference>
<reference evidence="2 3" key="1">
    <citation type="submission" date="2019-10" db="EMBL/GenBank/DDBJ databases">
        <title>Genome sequencing of Lactobacillus manihotivorans.</title>
        <authorList>
            <person name="Kim K."/>
        </authorList>
    </citation>
    <scope>NUCLEOTIDE SEQUENCE [LARGE SCALE GENOMIC DNA]</scope>
    <source>
        <strain evidence="2 3">LM010</strain>
    </source>
</reference>
<proteinExistence type="predicted"/>
<evidence type="ECO:0000313" key="2">
    <source>
        <dbReference type="EMBL" id="QFQ92944.1"/>
    </source>
</evidence>
<dbReference type="AlphaFoldDB" id="A0A5P8JVY5"/>
<gene>
    <name evidence="2" type="ORF">LM010_05525</name>
</gene>
<name>A0A5P8JVY5_9LACO</name>
<evidence type="ECO:0000259" key="1">
    <source>
        <dbReference type="SMART" id="SM00871"/>
    </source>
</evidence>
<accession>A0A5P8JVY5</accession>
<dbReference type="InterPro" id="IPR010499">
    <property type="entry name" value="AraC_E-bd"/>
</dbReference>
<evidence type="ECO:0000313" key="3">
    <source>
        <dbReference type="Proteomes" id="UP000388452"/>
    </source>
</evidence>
<dbReference type="Proteomes" id="UP000388452">
    <property type="component" value="Chromosome"/>
</dbReference>
<dbReference type="Gene3D" id="3.20.80.10">
    <property type="entry name" value="Regulatory factor, effector binding domain"/>
    <property type="match status" value="1"/>
</dbReference>
<dbReference type="SMART" id="SM00871">
    <property type="entry name" value="AraC_E_bind"/>
    <property type="match status" value="1"/>
</dbReference>
<dbReference type="EMBL" id="CP045068">
    <property type="protein sequence ID" value="QFQ92944.1"/>
    <property type="molecule type" value="Genomic_DNA"/>
</dbReference>
<protein>
    <submittedName>
        <fullName evidence="2">Transcriptional regulator</fullName>
    </submittedName>
</protein>
<dbReference type="InterPro" id="IPR029441">
    <property type="entry name" value="Cass2"/>
</dbReference>
<organism evidence="2 3">
    <name type="scientific">Lacticaseibacillus manihotivorans</name>
    <dbReference type="NCBI Taxonomy" id="88233"/>
    <lineage>
        <taxon>Bacteria</taxon>
        <taxon>Bacillati</taxon>
        <taxon>Bacillota</taxon>
        <taxon>Bacilli</taxon>
        <taxon>Lactobacillales</taxon>
        <taxon>Lactobacillaceae</taxon>
        <taxon>Lacticaseibacillus</taxon>
    </lineage>
</organism>